<gene>
    <name evidence="1" type="ORF">DCC35_09290</name>
</gene>
<dbReference type="Gene3D" id="3.40.50.1000">
    <property type="entry name" value="HAD superfamily/HAD-like"/>
    <property type="match status" value="1"/>
</dbReference>
<dbReference type="InterPro" id="IPR023198">
    <property type="entry name" value="PGP-like_dom2"/>
</dbReference>
<reference evidence="1 2" key="1">
    <citation type="submission" date="2018-04" db="EMBL/GenBank/DDBJ databases">
        <title>Complete genome uncultured novel isolate.</title>
        <authorList>
            <person name="Merlino G."/>
        </authorList>
    </citation>
    <scope>NUCLEOTIDE SEQUENCE [LARGE SCALE GENOMIC DNA]</scope>
    <source>
        <strain evidence="2">R1DC9</strain>
    </source>
</reference>
<dbReference type="PRINTS" id="PR00413">
    <property type="entry name" value="HADHALOGNASE"/>
</dbReference>
<dbReference type="PANTHER" id="PTHR43611:SF3">
    <property type="entry name" value="FLAVIN MONONUCLEOTIDE HYDROLASE 1, CHLOROPLATIC"/>
    <property type="match status" value="1"/>
</dbReference>
<dbReference type="Gene3D" id="1.10.150.240">
    <property type="entry name" value="Putative phosphatase, domain 2"/>
    <property type="match status" value="1"/>
</dbReference>
<keyword evidence="2" id="KW-1185">Reference proteome</keyword>
<dbReference type="InterPro" id="IPR041492">
    <property type="entry name" value="HAD_2"/>
</dbReference>
<accession>A0A4D7JN30</accession>
<dbReference type="KEGG" id="fpf:DCC35_09290"/>
<dbReference type="Pfam" id="PF13419">
    <property type="entry name" value="HAD_2"/>
    <property type="match status" value="1"/>
</dbReference>
<dbReference type="CDD" id="cd02603">
    <property type="entry name" value="HAD_sEH-N_like"/>
    <property type="match status" value="1"/>
</dbReference>
<dbReference type="SFLD" id="SFLDG01129">
    <property type="entry name" value="C1.5:_HAD__Beta-PGM__Phosphata"/>
    <property type="match status" value="1"/>
</dbReference>
<organism evidence="1 2">
    <name type="scientific">Mangrovivirga cuniculi</name>
    <dbReference type="NCBI Taxonomy" id="2715131"/>
    <lineage>
        <taxon>Bacteria</taxon>
        <taxon>Pseudomonadati</taxon>
        <taxon>Bacteroidota</taxon>
        <taxon>Cytophagia</taxon>
        <taxon>Cytophagales</taxon>
        <taxon>Mangrovivirgaceae</taxon>
        <taxon>Mangrovivirga</taxon>
    </lineage>
</organism>
<dbReference type="AlphaFoldDB" id="A0A4D7JN30"/>
<dbReference type="EMBL" id="CP028923">
    <property type="protein sequence ID" value="QCK14920.1"/>
    <property type="molecule type" value="Genomic_DNA"/>
</dbReference>
<protein>
    <submittedName>
        <fullName evidence="1">HAD family phosphatase</fullName>
    </submittedName>
</protein>
<dbReference type="SUPFAM" id="SSF56784">
    <property type="entry name" value="HAD-like"/>
    <property type="match status" value="1"/>
</dbReference>
<name>A0A4D7JN30_9BACT</name>
<dbReference type="PANTHER" id="PTHR43611">
    <property type="entry name" value="ALPHA-D-GLUCOSE 1-PHOSPHATE PHOSPHATASE"/>
    <property type="match status" value="1"/>
</dbReference>
<proteinExistence type="predicted"/>
<evidence type="ECO:0000313" key="2">
    <source>
        <dbReference type="Proteomes" id="UP000298616"/>
    </source>
</evidence>
<dbReference type="InterPro" id="IPR036412">
    <property type="entry name" value="HAD-like_sf"/>
</dbReference>
<sequence length="205" mass="23845">MIQNIIFDLGGVIINLDTDLTYSKLVSYCNGNVDVAKSRIFNSKITERYELGEITDDQFRDEMREILNHNLSDEDLDNAWNAMLLDIPHQRLSLLEKLKDDYSLYLMSNTSPIHIDGVNEVLKRTADINDISSFFDRTYYSFTMKKRKPNPEVFQQILEENDLEPSETLYFDDLKQNINSAQQLGINAIHVDGPEVLINYFNHDR</sequence>
<dbReference type="SFLD" id="SFLDS00003">
    <property type="entry name" value="Haloacid_Dehalogenase"/>
    <property type="match status" value="1"/>
</dbReference>
<dbReference type="Proteomes" id="UP000298616">
    <property type="component" value="Chromosome"/>
</dbReference>
<dbReference type="RefSeq" id="WP_137090510.1">
    <property type="nucleotide sequence ID" value="NZ_CP028923.1"/>
</dbReference>
<dbReference type="OrthoDB" id="9797415at2"/>
<evidence type="ECO:0000313" key="1">
    <source>
        <dbReference type="EMBL" id="QCK14920.1"/>
    </source>
</evidence>
<dbReference type="InterPro" id="IPR023214">
    <property type="entry name" value="HAD_sf"/>
</dbReference>
<dbReference type="InterPro" id="IPR006439">
    <property type="entry name" value="HAD-SF_hydro_IA"/>
</dbReference>
<dbReference type="NCBIfam" id="TIGR01509">
    <property type="entry name" value="HAD-SF-IA-v3"/>
    <property type="match status" value="1"/>
</dbReference>